<evidence type="ECO:0000256" key="2">
    <source>
        <dbReference type="SAM" id="Phobius"/>
    </source>
</evidence>
<dbReference type="SUPFAM" id="SSF141571">
    <property type="entry name" value="Pentapeptide repeat-like"/>
    <property type="match status" value="1"/>
</dbReference>
<dbReference type="Proteomes" id="UP000757435">
    <property type="component" value="Unassembled WGS sequence"/>
</dbReference>
<reference evidence="3" key="2">
    <citation type="journal article" date="2022" name="Microbiol. Resour. Announc.">
        <title>Metagenome Sequencing to Explore Phylogenomics of Terrestrial Cyanobacteria.</title>
        <authorList>
            <person name="Ward R.D."/>
            <person name="Stajich J.E."/>
            <person name="Johansen J.R."/>
            <person name="Huntemann M."/>
            <person name="Clum A."/>
            <person name="Foster B."/>
            <person name="Foster B."/>
            <person name="Roux S."/>
            <person name="Palaniappan K."/>
            <person name="Varghese N."/>
            <person name="Mukherjee S."/>
            <person name="Reddy T.B.K."/>
            <person name="Daum C."/>
            <person name="Copeland A."/>
            <person name="Chen I.A."/>
            <person name="Ivanova N.N."/>
            <person name="Kyrpides N.C."/>
            <person name="Shapiro N."/>
            <person name="Eloe-Fadrosh E.A."/>
            <person name="Pietrasiak N."/>
        </authorList>
    </citation>
    <scope>NUCLEOTIDE SEQUENCE</scope>
    <source>
        <strain evidence="3">UHER 2000/2452</strain>
    </source>
</reference>
<feature type="compositionally biased region" description="Polar residues" evidence="1">
    <location>
        <begin position="46"/>
        <end position="63"/>
    </location>
</feature>
<evidence type="ECO:0000313" key="3">
    <source>
        <dbReference type="EMBL" id="MBW4661315.1"/>
    </source>
</evidence>
<dbReference type="InterPro" id="IPR001646">
    <property type="entry name" value="5peptide_repeat"/>
</dbReference>
<dbReference type="EMBL" id="JAHHHD010000034">
    <property type="protein sequence ID" value="MBW4661315.1"/>
    <property type="molecule type" value="Genomic_DNA"/>
</dbReference>
<feature type="compositionally biased region" description="Low complexity" evidence="1">
    <location>
        <begin position="1"/>
        <end position="18"/>
    </location>
</feature>
<organism evidence="3 4">
    <name type="scientific">Drouetiella hepatica Uher 2000/2452</name>
    <dbReference type="NCBI Taxonomy" id="904376"/>
    <lineage>
        <taxon>Bacteria</taxon>
        <taxon>Bacillati</taxon>
        <taxon>Cyanobacteriota</taxon>
        <taxon>Cyanophyceae</taxon>
        <taxon>Oculatellales</taxon>
        <taxon>Oculatellaceae</taxon>
        <taxon>Drouetiella</taxon>
    </lineage>
</organism>
<keyword evidence="2" id="KW-0812">Transmembrane</keyword>
<sequence length="456" mass="48171">MTLDSNSASSASSNSSSSKPNGADDQSSDLEGWSSAIDRSAEDSGSLKNQAASAISRTQTKPSGSLGYHPSGISAAPALARLQKAKGIQPSTGAIGWIIVTAIVLTIVGLAIGSFWMVFAGSLVALLISLQVIWMAIREAIMELLSPQQRLVSISIVGLAVAVVGLLQVSGVTPRLGTWYSGLNWDAIGATGEVIGAVGQILIAVLAVYVAWRQYVIGKDLTIQQNLITQQQTIDSYFQGISDLVLDEEGLLEDLPLERAIAAGRTAAILSSIDANGKAKVVRFLSRSLLLTPLRRDRRLGRAILDGSGSYSEDRATGTRVIDLGIMLAGADLTGTDLRWADLSDINLIYANLSRCDLVKTKLIRTILCEACLAGSDLMGARLFIGSAETATPRTRADLPNFTTGAFTGAVVEDADFTDVSRMSEEQRYYCCAWGGSATRVTIPGGCEGIPNLLGR</sequence>
<name>A0A951QEX6_9CYAN</name>
<dbReference type="Pfam" id="PF00805">
    <property type="entry name" value="Pentapeptide"/>
    <property type="match status" value="2"/>
</dbReference>
<dbReference type="AlphaFoldDB" id="A0A951QEX6"/>
<proteinExistence type="predicted"/>
<keyword evidence="2" id="KW-0472">Membrane</keyword>
<feature type="transmembrane region" description="Helical" evidence="2">
    <location>
        <begin position="187"/>
        <end position="212"/>
    </location>
</feature>
<keyword evidence="2" id="KW-1133">Transmembrane helix</keyword>
<feature type="region of interest" description="Disordered" evidence="1">
    <location>
        <begin position="1"/>
        <end position="68"/>
    </location>
</feature>
<dbReference type="Gene3D" id="2.160.20.80">
    <property type="entry name" value="E3 ubiquitin-protein ligase SopA"/>
    <property type="match status" value="1"/>
</dbReference>
<evidence type="ECO:0000313" key="4">
    <source>
        <dbReference type="Proteomes" id="UP000757435"/>
    </source>
</evidence>
<protein>
    <submittedName>
        <fullName evidence="3">Pentapeptide repeat-containing protein</fullName>
    </submittedName>
</protein>
<accession>A0A951QEX6</accession>
<feature type="transmembrane region" description="Helical" evidence="2">
    <location>
        <begin position="94"/>
        <end position="112"/>
    </location>
</feature>
<gene>
    <name evidence="3" type="ORF">KME15_21790</name>
</gene>
<feature type="transmembrane region" description="Helical" evidence="2">
    <location>
        <begin position="118"/>
        <end position="137"/>
    </location>
</feature>
<feature type="transmembrane region" description="Helical" evidence="2">
    <location>
        <begin position="149"/>
        <end position="167"/>
    </location>
</feature>
<comment type="caution">
    <text evidence="3">The sequence shown here is derived from an EMBL/GenBank/DDBJ whole genome shotgun (WGS) entry which is preliminary data.</text>
</comment>
<evidence type="ECO:0000256" key="1">
    <source>
        <dbReference type="SAM" id="MobiDB-lite"/>
    </source>
</evidence>
<reference evidence="3" key="1">
    <citation type="submission" date="2021-05" db="EMBL/GenBank/DDBJ databases">
        <authorList>
            <person name="Pietrasiak N."/>
            <person name="Ward R."/>
            <person name="Stajich J.E."/>
            <person name="Kurbessoian T."/>
        </authorList>
    </citation>
    <scope>NUCLEOTIDE SEQUENCE</scope>
    <source>
        <strain evidence="3">UHER 2000/2452</strain>
    </source>
</reference>